<dbReference type="EC" id="3.1.26.5" evidence="7 8"/>
<organism evidence="9 10">
    <name type="scientific">Gracilibacillus dipsosauri</name>
    <dbReference type="NCBI Taxonomy" id="178340"/>
    <lineage>
        <taxon>Bacteria</taxon>
        <taxon>Bacillati</taxon>
        <taxon>Bacillota</taxon>
        <taxon>Bacilli</taxon>
        <taxon>Bacillales</taxon>
        <taxon>Bacillaceae</taxon>
        <taxon>Gracilibacillus</taxon>
    </lineage>
</organism>
<comment type="function">
    <text evidence="1 7">RNaseP catalyzes the removal of the 5'-leader sequence from pre-tRNA to produce the mature 5'-terminus. It can also cleave other RNA substrates such as 4.5S RNA. The protein component plays an auxiliary but essential role in vivo by binding to the 5'-leader sequence and broadening the substrate specificity of the ribozyme.</text>
</comment>
<dbReference type="InterPro" id="IPR020539">
    <property type="entry name" value="RNase_P_CS"/>
</dbReference>
<dbReference type="RefSeq" id="WP_054860836.1">
    <property type="nucleotide sequence ID" value="NZ_QGTD01000004.1"/>
</dbReference>
<keyword evidence="2 7" id="KW-0819">tRNA processing</keyword>
<sequence length="117" mass="13932">MRKAFRIKKNIEFQDVFKKGASFANRQLVIYFLHKNDQRHYRIGLSVSKKIGNAVVRNKVKRYLRQAFLELDEEIKSSYDIIIIARKPVKDLDYHQVKKSVQHLLYKTKLLKNARAN</sequence>
<evidence type="ECO:0000256" key="5">
    <source>
        <dbReference type="ARBA" id="ARBA00022801"/>
    </source>
</evidence>
<dbReference type="GO" id="GO:0042781">
    <property type="term" value="F:3'-tRNA processing endoribonuclease activity"/>
    <property type="evidence" value="ECO:0007669"/>
    <property type="project" value="TreeGrafter"/>
</dbReference>
<protein>
    <recommendedName>
        <fullName evidence="7 8">Ribonuclease P protein component</fullName>
        <shortName evidence="7">RNase P protein</shortName>
        <shortName evidence="7">RNaseP protein</shortName>
        <ecNumber evidence="7 8">3.1.26.5</ecNumber>
    </recommendedName>
    <alternativeName>
        <fullName evidence="7">Protein C5</fullName>
    </alternativeName>
</protein>
<keyword evidence="10" id="KW-1185">Reference proteome</keyword>
<comment type="catalytic activity">
    <reaction evidence="7">
        <text>Endonucleolytic cleavage of RNA, removing 5'-extranucleotides from tRNA precursor.</text>
        <dbReference type="EC" id="3.1.26.5"/>
    </reaction>
</comment>
<gene>
    <name evidence="7" type="primary">rnpA</name>
    <name evidence="9" type="ORF">DLJ74_03950</name>
</gene>
<evidence type="ECO:0000256" key="1">
    <source>
        <dbReference type="ARBA" id="ARBA00002663"/>
    </source>
</evidence>
<keyword evidence="3 7" id="KW-0540">Nuclease</keyword>
<comment type="subunit">
    <text evidence="7">Consists of a catalytic RNA component (M1 or rnpB) and a protein subunit.</text>
</comment>
<keyword evidence="4 7" id="KW-0255">Endonuclease</keyword>
<dbReference type="EMBL" id="QGTD01000004">
    <property type="protein sequence ID" value="PWU70083.1"/>
    <property type="molecule type" value="Genomic_DNA"/>
</dbReference>
<dbReference type="OrthoDB" id="9810867at2"/>
<dbReference type="PANTHER" id="PTHR33992:SF1">
    <property type="entry name" value="RIBONUCLEASE P PROTEIN COMPONENT"/>
    <property type="match status" value="1"/>
</dbReference>
<keyword evidence="5 7" id="KW-0378">Hydrolase</keyword>
<keyword evidence="6 7" id="KW-0694">RNA-binding</keyword>
<comment type="similarity">
    <text evidence="7">Belongs to the RnpA family.</text>
</comment>
<dbReference type="GO" id="GO:0030677">
    <property type="term" value="C:ribonuclease P complex"/>
    <property type="evidence" value="ECO:0007669"/>
    <property type="project" value="TreeGrafter"/>
</dbReference>
<evidence type="ECO:0000256" key="4">
    <source>
        <dbReference type="ARBA" id="ARBA00022759"/>
    </source>
</evidence>
<dbReference type="SUPFAM" id="SSF54211">
    <property type="entry name" value="Ribosomal protein S5 domain 2-like"/>
    <property type="match status" value="1"/>
</dbReference>
<evidence type="ECO:0000256" key="6">
    <source>
        <dbReference type="ARBA" id="ARBA00022884"/>
    </source>
</evidence>
<dbReference type="AlphaFoldDB" id="A0A317L3M6"/>
<evidence type="ECO:0000256" key="7">
    <source>
        <dbReference type="HAMAP-Rule" id="MF_00227"/>
    </source>
</evidence>
<dbReference type="PROSITE" id="PS00648">
    <property type="entry name" value="RIBONUCLEASE_P"/>
    <property type="match status" value="1"/>
</dbReference>
<dbReference type="GO" id="GO:0000049">
    <property type="term" value="F:tRNA binding"/>
    <property type="evidence" value="ECO:0007669"/>
    <property type="project" value="UniProtKB-UniRule"/>
</dbReference>
<evidence type="ECO:0000256" key="3">
    <source>
        <dbReference type="ARBA" id="ARBA00022722"/>
    </source>
</evidence>
<proteinExistence type="inferred from homology"/>
<dbReference type="Proteomes" id="UP000245624">
    <property type="component" value="Unassembled WGS sequence"/>
</dbReference>
<dbReference type="FunFam" id="3.30.230.10:FF:000021">
    <property type="entry name" value="Ribonuclease P protein component"/>
    <property type="match status" value="1"/>
</dbReference>
<dbReference type="InterPro" id="IPR014721">
    <property type="entry name" value="Ribsml_uS5_D2-typ_fold_subgr"/>
</dbReference>
<dbReference type="PANTHER" id="PTHR33992">
    <property type="entry name" value="RIBONUCLEASE P PROTEIN COMPONENT"/>
    <property type="match status" value="1"/>
</dbReference>
<evidence type="ECO:0000313" key="9">
    <source>
        <dbReference type="EMBL" id="PWU70083.1"/>
    </source>
</evidence>
<dbReference type="NCBIfam" id="TIGR00188">
    <property type="entry name" value="rnpA"/>
    <property type="match status" value="1"/>
</dbReference>
<dbReference type="HAMAP" id="MF_00227">
    <property type="entry name" value="RNase_P"/>
    <property type="match status" value="1"/>
</dbReference>
<dbReference type="Gene3D" id="3.30.230.10">
    <property type="match status" value="1"/>
</dbReference>
<dbReference type="Pfam" id="PF00825">
    <property type="entry name" value="Ribonuclease_P"/>
    <property type="match status" value="1"/>
</dbReference>
<evidence type="ECO:0000313" key="10">
    <source>
        <dbReference type="Proteomes" id="UP000245624"/>
    </source>
</evidence>
<dbReference type="GO" id="GO:0001682">
    <property type="term" value="P:tRNA 5'-leader removal"/>
    <property type="evidence" value="ECO:0007669"/>
    <property type="project" value="UniProtKB-UniRule"/>
</dbReference>
<dbReference type="InterPro" id="IPR000100">
    <property type="entry name" value="RNase_P"/>
</dbReference>
<reference evidence="9 10" key="1">
    <citation type="submission" date="2018-05" db="EMBL/GenBank/DDBJ databases">
        <title>Genomic analysis of Gracilibacillus dipsosauri DD1 reveals novel features of a salt-tolerant amylase.</title>
        <authorList>
            <person name="Deutch C.E."/>
            <person name="Yang S."/>
        </authorList>
    </citation>
    <scope>NUCLEOTIDE SEQUENCE [LARGE SCALE GENOMIC DNA]</scope>
    <source>
        <strain evidence="9 10">DD1</strain>
    </source>
</reference>
<dbReference type="InterPro" id="IPR020568">
    <property type="entry name" value="Ribosomal_Su5_D2-typ_SF"/>
</dbReference>
<accession>A0A317L3M6</accession>
<dbReference type="GO" id="GO:0004526">
    <property type="term" value="F:ribonuclease P activity"/>
    <property type="evidence" value="ECO:0007669"/>
    <property type="project" value="UniProtKB-UniRule"/>
</dbReference>
<name>A0A317L3M6_9BACI</name>
<comment type="caution">
    <text evidence="9">The sequence shown here is derived from an EMBL/GenBank/DDBJ whole genome shotgun (WGS) entry which is preliminary data.</text>
</comment>
<evidence type="ECO:0000256" key="8">
    <source>
        <dbReference type="NCBIfam" id="TIGR00188"/>
    </source>
</evidence>
<evidence type="ECO:0000256" key="2">
    <source>
        <dbReference type="ARBA" id="ARBA00022694"/>
    </source>
</evidence>